<dbReference type="STRING" id="1293890.TALK_20405"/>
<protein>
    <submittedName>
        <fullName evidence="10">ABC transporter</fullName>
    </submittedName>
</protein>
<dbReference type="InterPro" id="IPR003593">
    <property type="entry name" value="AAA+_ATPase"/>
</dbReference>
<dbReference type="InterPro" id="IPR013611">
    <property type="entry name" value="Transp-assoc_OB_typ2"/>
</dbReference>
<keyword evidence="1" id="KW-0813">Transport</keyword>
<dbReference type="InterPro" id="IPR015853">
    <property type="entry name" value="ABC_transpr_FbpC"/>
</dbReference>
<dbReference type="Proteomes" id="UP000193396">
    <property type="component" value="Unassembled WGS sequence"/>
</dbReference>
<dbReference type="InterPro" id="IPR027417">
    <property type="entry name" value="P-loop_NTPase"/>
</dbReference>
<dbReference type="SUPFAM" id="SSF52540">
    <property type="entry name" value="P-loop containing nucleoside triphosphate hydrolases"/>
    <property type="match status" value="1"/>
</dbReference>
<evidence type="ECO:0000313" key="10">
    <source>
        <dbReference type="EMBL" id="OSQ43552.1"/>
    </source>
</evidence>
<evidence type="ECO:0000313" key="11">
    <source>
        <dbReference type="Proteomes" id="UP000193396"/>
    </source>
</evidence>
<keyword evidence="3" id="KW-0410">Iron transport</keyword>
<keyword evidence="11" id="KW-1185">Reference proteome</keyword>
<dbReference type="PROSITE" id="PS00211">
    <property type="entry name" value="ABC_TRANSPORTER_1"/>
    <property type="match status" value="1"/>
</dbReference>
<keyword evidence="6" id="KW-0408">Iron</keyword>
<evidence type="ECO:0000256" key="8">
    <source>
        <dbReference type="ARBA" id="ARBA00023136"/>
    </source>
</evidence>
<dbReference type="RefSeq" id="WP_085621013.1">
    <property type="nucleotide sequence ID" value="NZ_JBLXAE010000003.1"/>
</dbReference>
<evidence type="ECO:0000256" key="5">
    <source>
        <dbReference type="ARBA" id="ARBA00022840"/>
    </source>
</evidence>
<dbReference type="GO" id="GO:0005524">
    <property type="term" value="F:ATP binding"/>
    <property type="evidence" value="ECO:0007669"/>
    <property type="project" value="UniProtKB-KW"/>
</dbReference>
<evidence type="ECO:0000256" key="2">
    <source>
        <dbReference type="ARBA" id="ARBA00022475"/>
    </source>
</evidence>
<evidence type="ECO:0000259" key="9">
    <source>
        <dbReference type="PROSITE" id="PS50893"/>
    </source>
</evidence>
<keyword evidence="2" id="KW-1003">Cell membrane</keyword>
<dbReference type="Gene3D" id="2.40.50.100">
    <property type="match status" value="1"/>
</dbReference>
<evidence type="ECO:0000256" key="6">
    <source>
        <dbReference type="ARBA" id="ARBA00023004"/>
    </source>
</evidence>
<dbReference type="PROSITE" id="PS50893">
    <property type="entry name" value="ABC_TRANSPORTER_2"/>
    <property type="match status" value="1"/>
</dbReference>
<evidence type="ECO:0000256" key="4">
    <source>
        <dbReference type="ARBA" id="ARBA00022741"/>
    </source>
</evidence>
<dbReference type="FunFam" id="3.40.50.300:FF:000425">
    <property type="entry name" value="Probable ABC transporter, ATP-binding subunit"/>
    <property type="match status" value="1"/>
</dbReference>
<dbReference type="AlphaFoldDB" id="A0A1Y2L653"/>
<evidence type="ECO:0000256" key="1">
    <source>
        <dbReference type="ARBA" id="ARBA00022448"/>
    </source>
</evidence>
<dbReference type="Gene3D" id="2.40.50.140">
    <property type="entry name" value="Nucleic acid-binding proteins"/>
    <property type="match status" value="1"/>
</dbReference>
<dbReference type="CDD" id="cd03259">
    <property type="entry name" value="ABC_Carb_Solutes_like"/>
    <property type="match status" value="1"/>
</dbReference>
<dbReference type="Pfam" id="PF00005">
    <property type="entry name" value="ABC_tran"/>
    <property type="match status" value="1"/>
</dbReference>
<organism evidence="10 11">
    <name type="scientific">Thalassospira alkalitolerans</name>
    <dbReference type="NCBI Taxonomy" id="1293890"/>
    <lineage>
        <taxon>Bacteria</taxon>
        <taxon>Pseudomonadati</taxon>
        <taxon>Pseudomonadota</taxon>
        <taxon>Alphaproteobacteria</taxon>
        <taxon>Rhodospirillales</taxon>
        <taxon>Thalassospiraceae</taxon>
        <taxon>Thalassospira</taxon>
    </lineage>
</organism>
<accession>A0A1Y2L653</accession>
<dbReference type="GO" id="GO:0016887">
    <property type="term" value="F:ATP hydrolysis activity"/>
    <property type="evidence" value="ECO:0007669"/>
    <property type="project" value="InterPro"/>
</dbReference>
<dbReference type="GO" id="GO:0015408">
    <property type="term" value="F:ABC-type ferric iron transporter activity"/>
    <property type="evidence" value="ECO:0007669"/>
    <property type="project" value="InterPro"/>
</dbReference>
<gene>
    <name evidence="10" type="ORF">TALK_20405</name>
</gene>
<dbReference type="EMBL" id="JFKB01000024">
    <property type="protein sequence ID" value="OSQ43552.1"/>
    <property type="molecule type" value="Genomic_DNA"/>
</dbReference>
<name>A0A1Y2L653_9PROT</name>
<dbReference type="InterPro" id="IPR003439">
    <property type="entry name" value="ABC_transporter-like_ATP-bd"/>
</dbReference>
<evidence type="ECO:0000256" key="3">
    <source>
        <dbReference type="ARBA" id="ARBA00022496"/>
    </source>
</evidence>
<dbReference type="InterPro" id="IPR012340">
    <property type="entry name" value="NA-bd_OB-fold"/>
</dbReference>
<dbReference type="InterPro" id="IPR008995">
    <property type="entry name" value="Mo/tungstate-bd_C_term_dom"/>
</dbReference>
<dbReference type="GO" id="GO:0043190">
    <property type="term" value="C:ATP-binding cassette (ABC) transporter complex"/>
    <property type="evidence" value="ECO:0007669"/>
    <property type="project" value="InterPro"/>
</dbReference>
<keyword evidence="4" id="KW-0547">Nucleotide-binding</keyword>
<dbReference type="PANTHER" id="PTHR42781">
    <property type="entry name" value="SPERMIDINE/PUTRESCINE IMPORT ATP-BINDING PROTEIN POTA"/>
    <property type="match status" value="1"/>
</dbReference>
<sequence>MSDGLKMSNVSHEFGSNKVLNDVSFDVAPGELVCLLGPSGCGKTTALRLAAGLEKLQQGSVSINDQIVARPGEYLEPEKRGVGMVFQDYALFPHLNVAKNIGFGLQSLSDGDRKAAVERALEQVGMSDFYNAYPHELSGGQQQRIALARALAPTPRVMLLDEPFSGLDVARRAELRDSTLHILKNAGIATIMVTHDPEEAMYMADRIIVMNEGKVMQDGTPEDLYFSPKNRFVASFFGEVNRFAAIVRDGVIATPIGNVANDVLANGTDVEVLVRPEGLQVGEAVNGHDILARVDAVRSLGEISLMHLSLHAGGHVHARVPRRLSSVNQSSVAITLDPDMTFVFPMT</sequence>
<dbReference type="GO" id="GO:0015697">
    <property type="term" value="P:quaternary ammonium group transport"/>
    <property type="evidence" value="ECO:0007669"/>
    <property type="project" value="UniProtKB-ARBA"/>
</dbReference>
<dbReference type="InterPro" id="IPR050093">
    <property type="entry name" value="ABC_SmlMolc_Importer"/>
</dbReference>
<proteinExistence type="predicted"/>
<keyword evidence="5" id="KW-0067">ATP-binding</keyword>
<keyword evidence="7" id="KW-0406">Ion transport</keyword>
<dbReference type="InterPro" id="IPR017871">
    <property type="entry name" value="ABC_transporter-like_CS"/>
</dbReference>
<dbReference type="SMART" id="SM00382">
    <property type="entry name" value="AAA"/>
    <property type="match status" value="1"/>
</dbReference>
<feature type="domain" description="ABC transporter" evidence="9">
    <location>
        <begin position="5"/>
        <end position="237"/>
    </location>
</feature>
<comment type="caution">
    <text evidence="10">The sequence shown here is derived from an EMBL/GenBank/DDBJ whole genome shotgun (WGS) entry which is preliminary data.</text>
</comment>
<reference evidence="10 11" key="1">
    <citation type="submission" date="2014-03" db="EMBL/GenBank/DDBJ databases">
        <title>The draft genome sequence of Thalassospira alkalitolerans JCM 18968.</title>
        <authorList>
            <person name="Lai Q."/>
            <person name="Shao Z."/>
        </authorList>
    </citation>
    <scope>NUCLEOTIDE SEQUENCE [LARGE SCALE GENOMIC DNA]</scope>
    <source>
        <strain evidence="10 11">JCM 18968</strain>
    </source>
</reference>
<dbReference type="SUPFAM" id="SSF50331">
    <property type="entry name" value="MOP-like"/>
    <property type="match status" value="1"/>
</dbReference>
<evidence type="ECO:0000256" key="7">
    <source>
        <dbReference type="ARBA" id="ARBA00023065"/>
    </source>
</evidence>
<dbReference type="PANTHER" id="PTHR42781:SF4">
    <property type="entry name" value="SPERMIDINE_PUTRESCINE IMPORT ATP-BINDING PROTEIN POTA"/>
    <property type="match status" value="1"/>
</dbReference>
<dbReference type="OrthoDB" id="9802264at2"/>
<dbReference type="Pfam" id="PF08402">
    <property type="entry name" value="TOBE_2"/>
    <property type="match status" value="1"/>
</dbReference>
<dbReference type="Gene3D" id="3.40.50.300">
    <property type="entry name" value="P-loop containing nucleotide triphosphate hydrolases"/>
    <property type="match status" value="1"/>
</dbReference>
<keyword evidence="8" id="KW-0472">Membrane</keyword>